<proteinExistence type="predicted"/>
<evidence type="ECO:0008006" key="3">
    <source>
        <dbReference type="Google" id="ProtNLM"/>
    </source>
</evidence>
<evidence type="ECO:0000313" key="2">
    <source>
        <dbReference type="Proteomes" id="UP000176855"/>
    </source>
</evidence>
<dbReference type="EMBL" id="MHOO01000011">
    <property type="protein sequence ID" value="OGZ63683.1"/>
    <property type="molecule type" value="Genomic_DNA"/>
</dbReference>
<gene>
    <name evidence="1" type="ORF">A2730_00065</name>
</gene>
<protein>
    <recommendedName>
        <fullName evidence="3">IrrE N-terminal-like domain-containing protein</fullName>
    </recommendedName>
</protein>
<comment type="caution">
    <text evidence="1">The sequence shown here is derived from an EMBL/GenBank/DDBJ whole genome shotgun (WGS) entry which is preliminary data.</text>
</comment>
<dbReference type="AlphaFoldDB" id="A0A1G2HML8"/>
<dbReference type="Proteomes" id="UP000176855">
    <property type="component" value="Unassembled WGS sequence"/>
</dbReference>
<accession>A0A1G2HML8</accession>
<sequence length="151" mass="17490">MELNASHSFHQILPWLAFSKPADQWLESMRGQTIEAQLESRRITKVCVEEMISTAAIGIGKDNNLTVYFNYYGTSLQDCIESLGHEIGHTFHYDLSKTPPIKITDDDRDEKLLYIIEDFCNLFSLKWIMVNDKKEIERCCKKAGVRFHNNS</sequence>
<reference evidence="1 2" key="1">
    <citation type="journal article" date="2016" name="Nat. Commun.">
        <title>Thousands of microbial genomes shed light on interconnected biogeochemical processes in an aquifer system.</title>
        <authorList>
            <person name="Anantharaman K."/>
            <person name="Brown C.T."/>
            <person name="Hug L.A."/>
            <person name="Sharon I."/>
            <person name="Castelle C.J."/>
            <person name="Probst A.J."/>
            <person name="Thomas B.C."/>
            <person name="Singh A."/>
            <person name="Wilkins M.J."/>
            <person name="Karaoz U."/>
            <person name="Brodie E.L."/>
            <person name="Williams K.H."/>
            <person name="Hubbard S.S."/>
            <person name="Banfield J.F."/>
        </authorList>
    </citation>
    <scope>NUCLEOTIDE SEQUENCE [LARGE SCALE GENOMIC DNA]</scope>
</reference>
<organism evidence="1 2">
    <name type="scientific">Candidatus Staskawiczbacteria bacterium RIFCSPHIGHO2_01_FULL_39_25</name>
    <dbReference type="NCBI Taxonomy" id="1802202"/>
    <lineage>
        <taxon>Bacteria</taxon>
        <taxon>Candidatus Staskawicziibacteriota</taxon>
    </lineage>
</organism>
<evidence type="ECO:0000313" key="1">
    <source>
        <dbReference type="EMBL" id="OGZ63683.1"/>
    </source>
</evidence>
<dbReference type="STRING" id="1802202.A2730_00065"/>
<name>A0A1G2HML8_9BACT</name>